<keyword evidence="5" id="KW-1185">Reference proteome</keyword>
<feature type="region of interest" description="Disordered" evidence="2">
    <location>
        <begin position="1"/>
        <end position="27"/>
    </location>
</feature>
<dbReference type="EMBL" id="VENP01000019">
    <property type="protein sequence ID" value="TNU74896.1"/>
    <property type="molecule type" value="Genomic_DNA"/>
</dbReference>
<sequence length="673" mass="70209">MTAPGGGATSQPTESLSQTSETLSQSTIDSPAWELRFRAATVSLPDWAEHAPGRAVAIAPADGVRQVHSLDVATGTLTPLTDRPAGTTDATISPDGAWVWWFDDSDGDECGVWRRQPFGAAPGEGLETPTPLPPAYSSGLLLGTLGGPGGPGGRDRVVVGSSDDDGSRIHVVLDGVAHEVYAHAEDASPAALSHDATLLAVEHSEHGDSRHPALRVLRLKEETRRYGAHGQRIVGADAVAELFDGPGRGLGANAFAPVAGDTRLLVTHEREGSPALLVWDVRTGEETRVDLGLPGDVADADWYPDASALLVAVDHEARTRLYRVELASGAVVPVGPASGTVSGATVRPDGGLWAAWSSAAQPRSIRAFAPQGASADKGADDAATRPEGVVLVTPPGPAAPPSVPVEDVWVDGPGGRIHALLRRPADAPEGEPLPVVVDVHGGPTWHESDSFAPDLAAWVDHGFAVLCVNYRGSTGYGSAWRDALEERVGFTELADVAAVHAALVADGVLDPARSVLSGASWGGYLTLLGLGTQPERWTLGLAGVPVADYVQAYEDEMEGLKAFDRSLFGGSPQEVPDEYRVSSPITYVDQVRAPVLVLAGENDPRCPIRQIDTYLAALAARSAAEPDAPAHAVYRFEAGHGSYSDDERIAQVRAQLAFVAEHLAGAPEALAAG</sequence>
<dbReference type="Gene3D" id="3.40.50.1820">
    <property type="entry name" value="alpha/beta hydrolase"/>
    <property type="match status" value="1"/>
</dbReference>
<dbReference type="InterPro" id="IPR029058">
    <property type="entry name" value="AB_hydrolase_fold"/>
</dbReference>
<gene>
    <name evidence="4" type="ORF">FH969_06715</name>
</gene>
<dbReference type="AlphaFoldDB" id="A0A5C5BDI1"/>
<dbReference type="PANTHER" id="PTHR42776:SF27">
    <property type="entry name" value="DIPEPTIDYL PEPTIDASE FAMILY MEMBER 6"/>
    <property type="match status" value="1"/>
</dbReference>
<dbReference type="GO" id="GO:0006508">
    <property type="term" value="P:proteolysis"/>
    <property type="evidence" value="ECO:0007669"/>
    <property type="project" value="InterPro"/>
</dbReference>
<accession>A0A5C5BDI1</accession>
<organism evidence="4 5">
    <name type="scientific">Miniimonas arenae</name>
    <dbReference type="NCBI Taxonomy" id="676201"/>
    <lineage>
        <taxon>Bacteria</taxon>
        <taxon>Bacillati</taxon>
        <taxon>Actinomycetota</taxon>
        <taxon>Actinomycetes</taxon>
        <taxon>Micrococcales</taxon>
        <taxon>Beutenbergiaceae</taxon>
        <taxon>Miniimonas</taxon>
    </lineage>
</organism>
<feature type="compositionally biased region" description="Low complexity" evidence="2">
    <location>
        <begin position="9"/>
        <end position="27"/>
    </location>
</feature>
<dbReference type="SUPFAM" id="SSF82171">
    <property type="entry name" value="DPP6 N-terminal domain-like"/>
    <property type="match status" value="1"/>
</dbReference>
<evidence type="ECO:0000313" key="5">
    <source>
        <dbReference type="Proteomes" id="UP000313849"/>
    </source>
</evidence>
<dbReference type="Proteomes" id="UP000313849">
    <property type="component" value="Unassembled WGS sequence"/>
</dbReference>
<comment type="caution">
    <text evidence="4">The sequence shown here is derived from an EMBL/GenBank/DDBJ whole genome shotgun (WGS) entry which is preliminary data.</text>
</comment>
<proteinExistence type="predicted"/>
<reference evidence="4 5" key="1">
    <citation type="submission" date="2019-06" db="EMBL/GenBank/DDBJ databases">
        <title>Draft genome sequence of Miniimonas arenae KCTC 19750T isolated from sea sand.</title>
        <authorList>
            <person name="Park S.-J."/>
        </authorList>
    </citation>
    <scope>NUCLEOTIDE SEQUENCE [LARGE SCALE GENOMIC DNA]</scope>
    <source>
        <strain evidence="4 5">KCTC 19750</strain>
    </source>
</reference>
<dbReference type="Gene3D" id="2.120.10.30">
    <property type="entry name" value="TolB, C-terminal domain"/>
    <property type="match status" value="2"/>
</dbReference>
<dbReference type="SUPFAM" id="SSF53474">
    <property type="entry name" value="alpha/beta-Hydrolases"/>
    <property type="match status" value="1"/>
</dbReference>
<dbReference type="InterPro" id="IPR001375">
    <property type="entry name" value="Peptidase_S9_cat"/>
</dbReference>
<keyword evidence="1" id="KW-0378">Hydrolase</keyword>
<dbReference type="InterPro" id="IPR011042">
    <property type="entry name" value="6-blade_b-propeller_TolB-like"/>
</dbReference>
<feature type="domain" description="Peptidase S9 prolyl oligopeptidase catalytic" evidence="3">
    <location>
        <begin position="455"/>
        <end position="664"/>
    </location>
</feature>
<dbReference type="GO" id="GO:0004252">
    <property type="term" value="F:serine-type endopeptidase activity"/>
    <property type="evidence" value="ECO:0007669"/>
    <property type="project" value="TreeGrafter"/>
</dbReference>
<dbReference type="RefSeq" id="WP_139986570.1">
    <property type="nucleotide sequence ID" value="NZ_VENP01000019.1"/>
</dbReference>
<evidence type="ECO:0000256" key="1">
    <source>
        <dbReference type="ARBA" id="ARBA00022801"/>
    </source>
</evidence>
<dbReference type="PANTHER" id="PTHR42776">
    <property type="entry name" value="SERINE PEPTIDASE S9 FAMILY MEMBER"/>
    <property type="match status" value="1"/>
</dbReference>
<evidence type="ECO:0000313" key="4">
    <source>
        <dbReference type="EMBL" id="TNU74896.1"/>
    </source>
</evidence>
<protein>
    <submittedName>
        <fullName evidence="4">S9 family peptidase</fullName>
    </submittedName>
</protein>
<name>A0A5C5BDI1_9MICO</name>
<evidence type="ECO:0000259" key="3">
    <source>
        <dbReference type="Pfam" id="PF00326"/>
    </source>
</evidence>
<dbReference type="Pfam" id="PF00326">
    <property type="entry name" value="Peptidase_S9"/>
    <property type="match status" value="1"/>
</dbReference>
<dbReference type="OrthoDB" id="255603at2"/>
<evidence type="ECO:0000256" key="2">
    <source>
        <dbReference type="SAM" id="MobiDB-lite"/>
    </source>
</evidence>